<organism evidence="4 5">
    <name type="scientific">Bowmanella yangjiangensis</name>
    <dbReference type="NCBI Taxonomy" id="2811230"/>
    <lineage>
        <taxon>Bacteria</taxon>
        <taxon>Pseudomonadati</taxon>
        <taxon>Pseudomonadota</taxon>
        <taxon>Gammaproteobacteria</taxon>
        <taxon>Alteromonadales</taxon>
        <taxon>Alteromonadaceae</taxon>
        <taxon>Bowmanella</taxon>
    </lineage>
</organism>
<evidence type="ECO:0000313" key="4">
    <source>
        <dbReference type="EMBL" id="MBN7821263.1"/>
    </source>
</evidence>
<proteinExistence type="inferred from homology"/>
<reference evidence="4 5" key="1">
    <citation type="submission" date="2021-03" db="EMBL/GenBank/DDBJ databases">
        <title>novel species isolated from a fishpond in China.</title>
        <authorList>
            <person name="Lu H."/>
            <person name="Cai Z."/>
        </authorList>
    </citation>
    <scope>NUCLEOTIDE SEQUENCE [LARGE SCALE GENOMIC DNA]</scope>
    <source>
        <strain evidence="4 5">Y57</strain>
    </source>
</reference>
<dbReference type="NCBIfam" id="TIGR01845">
    <property type="entry name" value="outer_NodT"/>
    <property type="match status" value="1"/>
</dbReference>
<keyword evidence="5" id="KW-1185">Reference proteome</keyword>
<comment type="similarity">
    <text evidence="1 2">Belongs to the outer membrane factor (OMF) (TC 1.B.17) family.</text>
</comment>
<keyword evidence="2" id="KW-1134">Transmembrane beta strand</keyword>
<sequence>MTNSMLRMPLAALATAILSACAVGPDYQAPELKASELTNLTAAAQSGVSQDPLWWRQFDDPQLNQLIEATLKNNPSLAAAKANVDAAYAQFMDISNDILPSGDIEASHQAQSQLTPGMGDARIHSRSAHLGANLNWTLDLFGKLRRATEAAQADAQASEQAWQEVRISLLAEVANQYATSQALNSRIEVARQNLQSLTQTRAIIQARLDSGYASQLDLLRMDAQLKGVEASIPQLEAQRLRSRNTLLALAGGSQQLPDWQWQDRALPKLSQPVAISQPERLLQARPNVQQAERQLAAATARIGVAKAASYPELSVNGFLGFLSLGSTEFDSQTRAWSLAPSLRLPAFDMSSVKAQIDVANARQRAALANLQQQWLNAVADAQSALTDYSFSQQQSHLLQAQVDASQQALQLAQLQYDAGAIELLDLLDSQRTLLAAHDNLVQAQHRTFSALTNVYTAFGGSLTVPESDLLASH</sequence>
<gene>
    <name evidence="4" type="ORF">J0A65_15425</name>
</gene>
<dbReference type="EMBL" id="JAFKCS010000016">
    <property type="protein sequence ID" value="MBN7821263.1"/>
    <property type="molecule type" value="Genomic_DNA"/>
</dbReference>
<feature type="chain" id="PRO_5044958559" evidence="2">
    <location>
        <begin position="23"/>
        <end position="473"/>
    </location>
</feature>
<evidence type="ECO:0000256" key="2">
    <source>
        <dbReference type="RuleBase" id="RU362097"/>
    </source>
</evidence>
<keyword evidence="2" id="KW-0472">Membrane</keyword>
<dbReference type="PANTHER" id="PTHR30203:SF25">
    <property type="entry name" value="OUTER MEMBRANE PROTEIN-RELATED"/>
    <property type="match status" value="1"/>
</dbReference>
<dbReference type="InterPro" id="IPR010131">
    <property type="entry name" value="MdtP/NodT-like"/>
</dbReference>
<comment type="subcellular location">
    <subcellularLocation>
        <location evidence="2">Cell outer membrane</location>
        <topology evidence="2">Lipid-anchor</topology>
    </subcellularLocation>
</comment>
<keyword evidence="3" id="KW-0175">Coiled coil</keyword>
<feature type="coiled-coil region" evidence="3">
    <location>
        <begin position="180"/>
        <end position="207"/>
    </location>
</feature>
<dbReference type="PROSITE" id="PS51257">
    <property type="entry name" value="PROKAR_LIPOPROTEIN"/>
    <property type="match status" value="1"/>
</dbReference>
<dbReference type="PANTHER" id="PTHR30203">
    <property type="entry name" value="OUTER MEMBRANE CATION EFFLUX PROTEIN"/>
    <property type="match status" value="1"/>
</dbReference>
<dbReference type="Proteomes" id="UP000663992">
    <property type="component" value="Unassembled WGS sequence"/>
</dbReference>
<name>A0ABS3CVW2_9ALTE</name>
<dbReference type="Pfam" id="PF02321">
    <property type="entry name" value="OEP"/>
    <property type="match status" value="2"/>
</dbReference>
<protein>
    <submittedName>
        <fullName evidence="4">Efflux transporter outer membrane subunit</fullName>
    </submittedName>
</protein>
<comment type="caution">
    <text evidence="4">The sequence shown here is derived from an EMBL/GenBank/DDBJ whole genome shotgun (WGS) entry which is preliminary data.</text>
</comment>
<keyword evidence="2" id="KW-0732">Signal</keyword>
<dbReference type="SUPFAM" id="SSF56954">
    <property type="entry name" value="Outer membrane efflux proteins (OEP)"/>
    <property type="match status" value="1"/>
</dbReference>
<keyword evidence="2" id="KW-0564">Palmitate</keyword>
<evidence type="ECO:0000256" key="3">
    <source>
        <dbReference type="SAM" id="Coils"/>
    </source>
</evidence>
<dbReference type="Gene3D" id="1.20.1600.10">
    <property type="entry name" value="Outer membrane efflux proteins (OEP)"/>
    <property type="match status" value="1"/>
</dbReference>
<evidence type="ECO:0000256" key="1">
    <source>
        <dbReference type="ARBA" id="ARBA00007613"/>
    </source>
</evidence>
<accession>A0ABS3CVW2</accession>
<dbReference type="RefSeq" id="WP_206595213.1">
    <property type="nucleotide sequence ID" value="NZ_JAFKCS010000016.1"/>
</dbReference>
<feature type="signal peptide" evidence="2">
    <location>
        <begin position="1"/>
        <end position="22"/>
    </location>
</feature>
<keyword evidence="2" id="KW-0812">Transmembrane</keyword>
<dbReference type="InterPro" id="IPR003423">
    <property type="entry name" value="OMP_efflux"/>
</dbReference>
<keyword evidence="2" id="KW-0449">Lipoprotein</keyword>
<evidence type="ECO:0000313" key="5">
    <source>
        <dbReference type="Proteomes" id="UP000663992"/>
    </source>
</evidence>
<dbReference type="Gene3D" id="2.20.200.10">
    <property type="entry name" value="Outer membrane efflux proteins (OEP)"/>
    <property type="match status" value="1"/>
</dbReference>